<dbReference type="InterPro" id="IPR009293">
    <property type="entry name" value="UPF0478"/>
</dbReference>
<dbReference type="AntiFam" id="ANF00266">
    <property type="entry name" value="DNA repeat translations related to WP_020751851.1"/>
</dbReference>
<dbReference type="Proteomes" id="UP000004525">
    <property type="component" value="Unassembled WGS sequence"/>
</dbReference>
<dbReference type="AlphaFoldDB" id="C2K1P1"/>
<keyword evidence="1" id="KW-1133">Transmembrane helix</keyword>
<keyword evidence="3" id="KW-1185">Reference proteome</keyword>
<comment type="caution">
    <text evidence="2">The sequence shown here is derived from an EMBL/GenBank/DDBJ whole genome shotgun (WGS) entry which is preliminary data.</text>
</comment>
<dbReference type="EMBL" id="ACIZ01000127">
    <property type="protein sequence ID" value="EEN78785.1"/>
    <property type="molecule type" value="Genomic_DNA"/>
</dbReference>
<feature type="transmembrane region" description="Helical" evidence="1">
    <location>
        <begin position="55"/>
        <end position="76"/>
    </location>
</feature>
<dbReference type="PANTHER" id="PTHR40070:SF1">
    <property type="entry name" value="UPF0478 PROTEIN YTXG"/>
    <property type="match status" value="1"/>
</dbReference>
<evidence type="ECO:0008006" key="4">
    <source>
        <dbReference type="Google" id="ProtNLM"/>
    </source>
</evidence>
<dbReference type="Pfam" id="PF06103">
    <property type="entry name" value="DUF948"/>
    <property type="match status" value="1"/>
</dbReference>
<sequence length="191" mass="20277">MAIAQPFSLKATYTPVSNRAGSRSLNLLHACCDDVMINVTNWFEIGGCWMSGGEIAWIIAATAFLIIALAIAIIAVRVSGVTKEVKETVAETNKTLDTINGELGILTKEVEGLLAKSNTLLEDVNGKVAAIDPVFTAIGELGESVSDLNQSTRQLTQRVTNGAKNGAKATVAARMGAKAFSMLTKKKHQNE</sequence>
<evidence type="ECO:0000256" key="1">
    <source>
        <dbReference type="SAM" id="Phobius"/>
    </source>
</evidence>
<keyword evidence="1" id="KW-0812">Transmembrane</keyword>
<organism evidence="2 3">
    <name type="scientific">Lacticaseibacillus rhamnosus (strain LMS2-1)</name>
    <dbReference type="NCBI Taxonomy" id="525361"/>
    <lineage>
        <taxon>Bacteria</taxon>
        <taxon>Bacillati</taxon>
        <taxon>Bacillota</taxon>
        <taxon>Bacilli</taxon>
        <taxon>Lactobacillales</taxon>
        <taxon>Lactobacillaceae</taxon>
        <taxon>Lacticaseibacillus</taxon>
    </lineage>
</organism>
<proteinExistence type="predicted"/>
<evidence type="ECO:0000313" key="3">
    <source>
        <dbReference type="Proteomes" id="UP000004525"/>
    </source>
</evidence>
<protein>
    <recommendedName>
        <fullName evidence="4">DUF948 domain-containing protein</fullName>
    </recommendedName>
</protein>
<keyword evidence="1" id="KW-0472">Membrane</keyword>
<dbReference type="PANTHER" id="PTHR40070">
    <property type="entry name" value="UPF0478 PROTEIN YTXG"/>
    <property type="match status" value="1"/>
</dbReference>
<gene>
    <name evidence="2" type="ORF">HMPREF0539_3076</name>
</gene>
<reference evidence="2" key="1">
    <citation type="submission" date="2009-01" db="EMBL/GenBank/DDBJ databases">
        <authorList>
            <person name="Qin X."/>
            <person name="Bachman B."/>
            <person name="Battles P."/>
            <person name="Bell A."/>
            <person name="Bess C."/>
            <person name="Bickham C."/>
            <person name="Chaboub L."/>
            <person name="Chen D."/>
            <person name="Coyle M."/>
            <person name="Deiros D.R."/>
            <person name="Dinh H."/>
            <person name="Forbes L."/>
            <person name="Fowler G."/>
            <person name="Francisco L."/>
            <person name="Fu Q."/>
            <person name="Gubbala S."/>
            <person name="Hale W."/>
            <person name="Han Y."/>
            <person name="Hemphill L."/>
            <person name="Highlander S.K."/>
            <person name="Hirani K."/>
            <person name="Hogues M."/>
            <person name="Jackson L."/>
            <person name="Jakkamsetti A."/>
            <person name="Javaid M."/>
            <person name="Jiang H."/>
            <person name="Korchina V."/>
            <person name="Kovar C."/>
            <person name="Lara F."/>
            <person name="Lee S."/>
            <person name="Mata R."/>
            <person name="Mathew T."/>
            <person name="Moen C."/>
            <person name="Morales K."/>
            <person name="Munidasa M."/>
            <person name="Nazareth L."/>
            <person name="Ngo R."/>
            <person name="Nguyen L."/>
            <person name="Okwuonu G."/>
            <person name="Ongeri F."/>
            <person name="Patil S."/>
            <person name="Petrosino J."/>
            <person name="Pham C."/>
            <person name="Pham P."/>
            <person name="Pu L.-L."/>
            <person name="Puazo M."/>
            <person name="Raj R."/>
            <person name="Reid J."/>
            <person name="Rouhana J."/>
            <person name="Saada N."/>
            <person name="Shang Y."/>
            <person name="Simmons D."/>
            <person name="Thornton R."/>
            <person name="Warren J."/>
            <person name="Weissenberger G."/>
            <person name="Zhang J."/>
            <person name="Zhang L."/>
            <person name="Zhou C."/>
            <person name="Zhu D."/>
            <person name="Muzny D."/>
            <person name="Worley K."/>
            <person name="Gibbs R."/>
        </authorList>
    </citation>
    <scope>NUCLEOTIDE SEQUENCE [LARGE SCALE GENOMIC DNA]</scope>
    <source>
        <strain evidence="2">LMS2-1</strain>
    </source>
</reference>
<name>C2K1P1_LACRM</name>
<dbReference type="HOGENOM" id="CLU_115870_4_2_9"/>
<evidence type="ECO:0000313" key="2">
    <source>
        <dbReference type="EMBL" id="EEN78785.1"/>
    </source>
</evidence>
<accession>C2K1P1</accession>
<dbReference type="NCBIfam" id="NF040509">
    <property type="entry name" value="Lacto_palin_RPT"/>
    <property type="match status" value="1"/>
</dbReference>